<keyword evidence="3 5" id="KW-1133">Transmembrane helix</keyword>
<gene>
    <name evidence="6" type="ORF">CDL10_01555</name>
</gene>
<comment type="subcellular location">
    <subcellularLocation>
        <location evidence="1">Membrane</location>
        <topology evidence="1">Multi-pass membrane protein</topology>
    </subcellularLocation>
</comment>
<evidence type="ECO:0000256" key="3">
    <source>
        <dbReference type="ARBA" id="ARBA00022989"/>
    </source>
</evidence>
<sequence length="104" mass="11469">MNNKTISIVSYITIIGWLVAYLIGKDNLDALSRYHLRQSLGLAIVGFILNIISISILFLGMVVNIIGILLLILMIIGIINAANGEMKPLPVIGKWLEDKFDFIG</sequence>
<feature type="transmembrane region" description="Helical" evidence="5">
    <location>
        <begin position="65"/>
        <end position="82"/>
    </location>
</feature>
<evidence type="ECO:0000313" key="6">
    <source>
        <dbReference type="EMBL" id="PJR03331.1"/>
    </source>
</evidence>
<dbReference type="OrthoDB" id="6400719at2"/>
<evidence type="ECO:0000256" key="1">
    <source>
        <dbReference type="ARBA" id="ARBA00004141"/>
    </source>
</evidence>
<evidence type="ECO:0000313" key="7">
    <source>
        <dbReference type="Proteomes" id="UP000231960"/>
    </source>
</evidence>
<evidence type="ECO:0000256" key="2">
    <source>
        <dbReference type="ARBA" id="ARBA00022692"/>
    </source>
</evidence>
<reference evidence="6 7" key="1">
    <citation type="submission" date="2017-06" db="EMBL/GenBank/DDBJ databases">
        <title>Description of Avrilella dinanensis gen. nov. sp. nov.</title>
        <authorList>
            <person name="Leyer C."/>
            <person name="Sassi M."/>
            <person name="Minet J."/>
            <person name="Kayal S."/>
            <person name="Cattoir V."/>
        </authorList>
    </citation>
    <scope>NUCLEOTIDE SEQUENCE [LARGE SCALE GENOMIC DNA]</scope>
    <source>
        <strain evidence="6 7">UR159</strain>
    </source>
</reference>
<feature type="transmembrane region" description="Helical" evidence="5">
    <location>
        <begin position="36"/>
        <end position="59"/>
    </location>
</feature>
<dbReference type="EMBL" id="NIPO01000001">
    <property type="protein sequence ID" value="PJR03331.1"/>
    <property type="molecule type" value="Genomic_DNA"/>
</dbReference>
<keyword evidence="7" id="KW-1185">Reference proteome</keyword>
<dbReference type="InterPro" id="IPR019109">
    <property type="entry name" value="MamF_MmsF"/>
</dbReference>
<keyword evidence="4 5" id="KW-0472">Membrane</keyword>
<dbReference type="Pfam" id="PF09685">
    <property type="entry name" value="MamF_MmsF"/>
    <property type="match status" value="1"/>
</dbReference>
<evidence type="ECO:0000256" key="5">
    <source>
        <dbReference type="SAM" id="Phobius"/>
    </source>
</evidence>
<organism evidence="6 7">
    <name type="scientific">Avrilella dinanensis</name>
    <dbReference type="NCBI Taxonomy" id="2008672"/>
    <lineage>
        <taxon>Bacteria</taxon>
        <taxon>Pseudomonadati</taxon>
        <taxon>Bacteroidota</taxon>
        <taxon>Flavobacteriia</taxon>
        <taxon>Flavobacteriales</taxon>
        <taxon>Flavobacteriaceae</taxon>
        <taxon>Avrilella</taxon>
    </lineage>
</organism>
<keyword evidence="2 5" id="KW-0812">Transmembrane</keyword>
<comment type="caution">
    <text evidence="6">The sequence shown here is derived from an EMBL/GenBank/DDBJ whole genome shotgun (WGS) entry which is preliminary data.</text>
</comment>
<dbReference type="AlphaFoldDB" id="A0A2M9R396"/>
<proteinExistence type="predicted"/>
<feature type="transmembrane region" description="Helical" evidence="5">
    <location>
        <begin position="6"/>
        <end position="24"/>
    </location>
</feature>
<dbReference type="Proteomes" id="UP000231960">
    <property type="component" value="Unassembled WGS sequence"/>
</dbReference>
<dbReference type="RefSeq" id="WP_100676899.1">
    <property type="nucleotide sequence ID" value="NZ_NIPO01000001.1"/>
</dbReference>
<name>A0A2M9R396_9FLAO</name>
<evidence type="ECO:0000256" key="4">
    <source>
        <dbReference type="ARBA" id="ARBA00023136"/>
    </source>
</evidence>
<protein>
    <submittedName>
        <fullName evidence="6">Import component protein</fullName>
    </submittedName>
</protein>
<accession>A0A2M9R396</accession>